<organism evidence="1 2">
    <name type="scientific">Panagrolaimus sp. PS1159</name>
    <dbReference type="NCBI Taxonomy" id="55785"/>
    <lineage>
        <taxon>Eukaryota</taxon>
        <taxon>Metazoa</taxon>
        <taxon>Ecdysozoa</taxon>
        <taxon>Nematoda</taxon>
        <taxon>Chromadorea</taxon>
        <taxon>Rhabditida</taxon>
        <taxon>Tylenchina</taxon>
        <taxon>Panagrolaimomorpha</taxon>
        <taxon>Panagrolaimoidea</taxon>
        <taxon>Panagrolaimidae</taxon>
        <taxon>Panagrolaimus</taxon>
    </lineage>
</organism>
<accession>A0AC35GQ20</accession>
<dbReference type="WBParaSite" id="PS1159_v2.g7624.t1">
    <property type="protein sequence ID" value="PS1159_v2.g7624.t1"/>
    <property type="gene ID" value="PS1159_v2.g7624"/>
</dbReference>
<proteinExistence type="predicted"/>
<evidence type="ECO:0000313" key="1">
    <source>
        <dbReference type="Proteomes" id="UP000887580"/>
    </source>
</evidence>
<name>A0AC35GQ20_9BILA</name>
<reference evidence="2" key="1">
    <citation type="submission" date="2022-11" db="UniProtKB">
        <authorList>
            <consortium name="WormBaseParasite"/>
        </authorList>
    </citation>
    <scope>IDENTIFICATION</scope>
</reference>
<protein>
    <submittedName>
        <fullName evidence="2">Uncharacterized protein</fullName>
    </submittedName>
</protein>
<sequence length="359" mass="39641">LYVLEERRIFLNKHDKPQPRLYFLWEKGTKNCGCVGSTRFFAEKDKTGPQFILSATNDLAIPRISASPSEQPGFFQSVIYPDSYGIQLTPTNILFSGTESSNVINQERKDSTTSTTSFHSVKSATSLSTTSALDYAAFLENYEILFSVSGMPQLSEQDDVSRWIAKNRIKVKKISDGITDIQMIKKETQSAVSTPVGGSQGAGKLLQKAATSKKGNDFESTTSEADWGKDFTAIYVKGKASDKVNVFISPLALEATESMIKSINGFLRSFHPAYIVQSIYASCSSQNHAQPLTSTIIKKPETFFRTPSLHFRVTFPQIHVAAFQCDTSGDISSQHPFIHSVLLLSLERSKLSSTTTKPN</sequence>
<evidence type="ECO:0000313" key="2">
    <source>
        <dbReference type="WBParaSite" id="PS1159_v2.g7624.t1"/>
    </source>
</evidence>
<dbReference type="Proteomes" id="UP000887580">
    <property type="component" value="Unplaced"/>
</dbReference>